<name>A0AAV9DNL9_ACOCL</name>
<organism evidence="1 2">
    <name type="scientific">Acorus calamus</name>
    <name type="common">Sweet flag</name>
    <dbReference type="NCBI Taxonomy" id="4465"/>
    <lineage>
        <taxon>Eukaryota</taxon>
        <taxon>Viridiplantae</taxon>
        <taxon>Streptophyta</taxon>
        <taxon>Embryophyta</taxon>
        <taxon>Tracheophyta</taxon>
        <taxon>Spermatophyta</taxon>
        <taxon>Magnoliopsida</taxon>
        <taxon>Liliopsida</taxon>
        <taxon>Acoraceae</taxon>
        <taxon>Acorus</taxon>
    </lineage>
</organism>
<reference evidence="1" key="2">
    <citation type="submission" date="2023-06" db="EMBL/GenBank/DDBJ databases">
        <authorList>
            <person name="Ma L."/>
            <person name="Liu K.-W."/>
            <person name="Li Z."/>
            <person name="Hsiao Y.-Y."/>
            <person name="Qi Y."/>
            <person name="Fu T."/>
            <person name="Tang G."/>
            <person name="Zhang D."/>
            <person name="Sun W.-H."/>
            <person name="Liu D.-K."/>
            <person name="Li Y."/>
            <person name="Chen G.-Z."/>
            <person name="Liu X.-D."/>
            <person name="Liao X.-Y."/>
            <person name="Jiang Y.-T."/>
            <person name="Yu X."/>
            <person name="Hao Y."/>
            <person name="Huang J."/>
            <person name="Zhao X.-W."/>
            <person name="Ke S."/>
            <person name="Chen Y.-Y."/>
            <person name="Wu W.-L."/>
            <person name="Hsu J.-L."/>
            <person name="Lin Y.-F."/>
            <person name="Huang M.-D."/>
            <person name="Li C.-Y."/>
            <person name="Huang L."/>
            <person name="Wang Z.-W."/>
            <person name="Zhao X."/>
            <person name="Zhong W.-Y."/>
            <person name="Peng D.-H."/>
            <person name="Ahmad S."/>
            <person name="Lan S."/>
            <person name="Zhang J.-S."/>
            <person name="Tsai W.-C."/>
            <person name="Van De Peer Y."/>
            <person name="Liu Z.-J."/>
        </authorList>
    </citation>
    <scope>NUCLEOTIDE SEQUENCE</scope>
    <source>
        <strain evidence="1">CP</strain>
        <tissue evidence="1">Leaves</tissue>
    </source>
</reference>
<reference evidence="1" key="1">
    <citation type="journal article" date="2023" name="Nat. Commun.">
        <title>Diploid and tetraploid genomes of Acorus and the evolution of monocots.</title>
        <authorList>
            <person name="Ma L."/>
            <person name="Liu K.W."/>
            <person name="Li Z."/>
            <person name="Hsiao Y.Y."/>
            <person name="Qi Y."/>
            <person name="Fu T."/>
            <person name="Tang G.D."/>
            <person name="Zhang D."/>
            <person name="Sun W.H."/>
            <person name="Liu D.K."/>
            <person name="Li Y."/>
            <person name="Chen G.Z."/>
            <person name="Liu X.D."/>
            <person name="Liao X.Y."/>
            <person name="Jiang Y.T."/>
            <person name="Yu X."/>
            <person name="Hao Y."/>
            <person name="Huang J."/>
            <person name="Zhao X.W."/>
            <person name="Ke S."/>
            <person name="Chen Y.Y."/>
            <person name="Wu W.L."/>
            <person name="Hsu J.L."/>
            <person name="Lin Y.F."/>
            <person name="Huang M.D."/>
            <person name="Li C.Y."/>
            <person name="Huang L."/>
            <person name="Wang Z.W."/>
            <person name="Zhao X."/>
            <person name="Zhong W.Y."/>
            <person name="Peng D.H."/>
            <person name="Ahmad S."/>
            <person name="Lan S."/>
            <person name="Zhang J.S."/>
            <person name="Tsai W.C."/>
            <person name="Van de Peer Y."/>
            <person name="Liu Z.J."/>
        </authorList>
    </citation>
    <scope>NUCLEOTIDE SEQUENCE</scope>
    <source>
        <strain evidence="1">CP</strain>
    </source>
</reference>
<dbReference type="PANTHER" id="PTHR33116:SF78">
    <property type="entry name" value="OS12G0587133 PROTEIN"/>
    <property type="match status" value="1"/>
</dbReference>
<accession>A0AAV9DNL9</accession>
<keyword evidence="2" id="KW-1185">Reference proteome</keyword>
<comment type="caution">
    <text evidence="1">The sequence shown here is derived from an EMBL/GenBank/DDBJ whole genome shotgun (WGS) entry which is preliminary data.</text>
</comment>
<dbReference type="PANTHER" id="PTHR33116">
    <property type="entry name" value="REVERSE TRANSCRIPTASE ZINC-BINDING DOMAIN-CONTAINING PROTEIN-RELATED-RELATED"/>
    <property type="match status" value="1"/>
</dbReference>
<evidence type="ECO:0000313" key="2">
    <source>
        <dbReference type="Proteomes" id="UP001180020"/>
    </source>
</evidence>
<proteinExistence type="predicted"/>
<evidence type="ECO:0008006" key="3">
    <source>
        <dbReference type="Google" id="ProtNLM"/>
    </source>
</evidence>
<sequence>MPHVQSSSQRGVDQGDRRGVVGTCMAIYQYADDTILLGEAEPETFRGFRFILKCFERLSGLKINMHKSALIPINVDALVVSRETELIECLDRLRKEDWSGMVNRMIRRLDGWKWQQLSFGGHIILLQAGRQQWVSVVVTHEGKIRPTGRMAEKFGETINWELGEGSRAHFWGDTWLEGRALCARFPLAF</sequence>
<gene>
    <name evidence="1" type="ORF">QJS10_CPB12g00756</name>
</gene>
<dbReference type="Proteomes" id="UP001180020">
    <property type="component" value="Unassembled WGS sequence"/>
</dbReference>
<dbReference type="AlphaFoldDB" id="A0AAV9DNL9"/>
<evidence type="ECO:0000313" key="1">
    <source>
        <dbReference type="EMBL" id="KAK1301883.1"/>
    </source>
</evidence>
<dbReference type="EMBL" id="JAUJYO010000012">
    <property type="protein sequence ID" value="KAK1301883.1"/>
    <property type="molecule type" value="Genomic_DNA"/>
</dbReference>
<protein>
    <recommendedName>
        <fullName evidence="3">Reverse transcriptase domain-containing protein</fullName>
    </recommendedName>
</protein>